<dbReference type="GO" id="GO:0005737">
    <property type="term" value="C:cytoplasm"/>
    <property type="evidence" value="ECO:0007669"/>
    <property type="project" value="TreeGrafter"/>
</dbReference>
<evidence type="ECO:0000256" key="4">
    <source>
        <dbReference type="ARBA" id="ARBA00005708"/>
    </source>
</evidence>
<gene>
    <name evidence="10" type="ORF">SAMN05421848_1930</name>
</gene>
<dbReference type="Proteomes" id="UP000199046">
    <property type="component" value="Unassembled WGS sequence"/>
</dbReference>
<dbReference type="FunFam" id="3.30.1130.10:FF:000002">
    <property type="entry name" value="7,8-dihydroneopterin aldolase"/>
    <property type="match status" value="1"/>
</dbReference>
<dbReference type="NCBIfam" id="TIGR00525">
    <property type="entry name" value="folB"/>
    <property type="match status" value="1"/>
</dbReference>
<evidence type="ECO:0000313" key="10">
    <source>
        <dbReference type="EMBL" id="SFC59411.1"/>
    </source>
</evidence>
<dbReference type="EMBL" id="FOLY01000004">
    <property type="protein sequence ID" value="SFC59411.1"/>
    <property type="molecule type" value="Genomic_DNA"/>
</dbReference>
<evidence type="ECO:0000256" key="1">
    <source>
        <dbReference type="ARBA" id="ARBA00000693"/>
    </source>
</evidence>
<dbReference type="AlphaFoldDB" id="A0A1I1KFJ3"/>
<organism evidence="10 11">
    <name type="scientific">Kushneria avicenniae</name>
    <dbReference type="NCBI Taxonomy" id="402385"/>
    <lineage>
        <taxon>Bacteria</taxon>
        <taxon>Pseudomonadati</taxon>
        <taxon>Pseudomonadota</taxon>
        <taxon>Gammaproteobacteria</taxon>
        <taxon>Oceanospirillales</taxon>
        <taxon>Halomonadaceae</taxon>
        <taxon>Kushneria</taxon>
    </lineage>
</organism>
<dbReference type="Gene3D" id="3.30.1130.10">
    <property type="match status" value="1"/>
</dbReference>
<dbReference type="STRING" id="402385.SAMN05421848_1930"/>
<comment type="catalytic activity">
    <reaction evidence="1">
        <text>7,8-dihydroneopterin = 7,8-dihydromonapterin</text>
        <dbReference type="Rhea" id="RHEA:45328"/>
        <dbReference type="ChEBI" id="CHEBI:17001"/>
        <dbReference type="ChEBI" id="CHEBI:71175"/>
        <dbReference type="EC" id="5.1.99.8"/>
    </reaction>
</comment>
<dbReference type="GO" id="GO:0046656">
    <property type="term" value="P:folic acid biosynthetic process"/>
    <property type="evidence" value="ECO:0007669"/>
    <property type="project" value="UniProtKB-UniRule"/>
</dbReference>
<comment type="pathway">
    <text evidence="3 8">Cofactor biosynthesis; tetrahydrofolate biosynthesis; 2-amino-4-hydroxy-6-hydroxymethyl-7,8-dihydropteridine diphosphate from 7,8-dihydroneopterin triphosphate: step 3/4.</text>
</comment>
<sequence>MDMVLIEELALEAVIGVYEWEKRIHQRLLLTLELGCDIARAAQDDDLGATLDYAAISQRLQAYCLEHQFELVETFAERIAALLREEFGIAWLRLTLKKPGAVADAAFVGVRIERGEYRS</sequence>
<dbReference type="SUPFAM" id="SSF55620">
    <property type="entry name" value="Tetrahydrobiopterin biosynthesis enzymes-like"/>
    <property type="match status" value="1"/>
</dbReference>
<evidence type="ECO:0000259" key="9">
    <source>
        <dbReference type="SMART" id="SM00905"/>
    </source>
</evidence>
<comment type="catalytic activity">
    <reaction evidence="2 8">
        <text>7,8-dihydroneopterin = 6-hydroxymethyl-7,8-dihydropterin + glycolaldehyde</text>
        <dbReference type="Rhea" id="RHEA:10540"/>
        <dbReference type="ChEBI" id="CHEBI:17001"/>
        <dbReference type="ChEBI" id="CHEBI:17071"/>
        <dbReference type="ChEBI" id="CHEBI:44841"/>
        <dbReference type="EC" id="4.1.2.25"/>
    </reaction>
</comment>
<dbReference type="GO" id="GO:0046654">
    <property type="term" value="P:tetrahydrofolate biosynthetic process"/>
    <property type="evidence" value="ECO:0007669"/>
    <property type="project" value="UniProtKB-UniRule"/>
</dbReference>
<evidence type="ECO:0000256" key="7">
    <source>
        <dbReference type="ARBA" id="ARBA00023239"/>
    </source>
</evidence>
<evidence type="ECO:0000256" key="3">
    <source>
        <dbReference type="ARBA" id="ARBA00005013"/>
    </source>
</evidence>
<dbReference type="GO" id="GO:0004150">
    <property type="term" value="F:dihydroneopterin aldolase activity"/>
    <property type="evidence" value="ECO:0007669"/>
    <property type="project" value="UniProtKB-UniRule"/>
</dbReference>
<keyword evidence="5 8" id="KW-0289">Folate biosynthesis</keyword>
<dbReference type="PANTHER" id="PTHR42844">
    <property type="entry name" value="DIHYDRONEOPTERIN ALDOLASE 1-RELATED"/>
    <property type="match status" value="1"/>
</dbReference>
<dbReference type="InterPro" id="IPR043133">
    <property type="entry name" value="GTP-CH-I_C/QueF"/>
</dbReference>
<accession>A0A1I1KFJ3</accession>
<keyword evidence="11" id="KW-1185">Reference proteome</keyword>
<protein>
    <recommendedName>
        <fullName evidence="8">7,8-dihydroneopterin aldolase</fullName>
        <ecNumber evidence="8">4.1.2.25</ecNumber>
    </recommendedName>
</protein>
<dbReference type="PANTHER" id="PTHR42844:SF1">
    <property type="entry name" value="DIHYDRONEOPTERIN ALDOLASE 1-RELATED"/>
    <property type="match status" value="1"/>
</dbReference>
<dbReference type="UniPathway" id="UPA00077">
    <property type="reaction ID" value="UER00154"/>
</dbReference>
<feature type="domain" description="Dihydroneopterin aldolase/epimerase" evidence="9">
    <location>
        <begin position="4"/>
        <end position="114"/>
    </location>
</feature>
<evidence type="ECO:0000256" key="8">
    <source>
        <dbReference type="RuleBase" id="RU362079"/>
    </source>
</evidence>
<dbReference type="OrthoDB" id="9810587at2"/>
<dbReference type="RefSeq" id="WP_090133410.1">
    <property type="nucleotide sequence ID" value="NZ_FOLY01000004.1"/>
</dbReference>
<proteinExistence type="inferred from homology"/>
<keyword evidence="6" id="KW-0413">Isomerase</keyword>
<comment type="function">
    <text evidence="8">Catalyzes the conversion of 7,8-dihydroneopterin to 6-hydroxymethyl-7,8-dihydropterin.</text>
</comment>
<dbReference type="SMART" id="SM00905">
    <property type="entry name" value="FolB"/>
    <property type="match status" value="1"/>
</dbReference>
<evidence type="ECO:0000256" key="6">
    <source>
        <dbReference type="ARBA" id="ARBA00023235"/>
    </source>
</evidence>
<dbReference type="InterPro" id="IPR006157">
    <property type="entry name" value="FolB_dom"/>
</dbReference>
<dbReference type="InterPro" id="IPR006156">
    <property type="entry name" value="Dihydroneopterin_aldolase"/>
</dbReference>
<dbReference type="GO" id="GO:0016853">
    <property type="term" value="F:isomerase activity"/>
    <property type="evidence" value="ECO:0007669"/>
    <property type="project" value="UniProtKB-KW"/>
</dbReference>
<evidence type="ECO:0000256" key="2">
    <source>
        <dbReference type="ARBA" id="ARBA00001353"/>
    </source>
</evidence>
<reference evidence="11" key="1">
    <citation type="submission" date="2016-10" db="EMBL/GenBank/DDBJ databases">
        <authorList>
            <person name="Varghese N."/>
            <person name="Submissions S."/>
        </authorList>
    </citation>
    <scope>NUCLEOTIDE SEQUENCE [LARGE SCALE GENOMIC DNA]</scope>
    <source>
        <strain evidence="11">DSM 23439</strain>
    </source>
</reference>
<dbReference type="Pfam" id="PF02152">
    <property type="entry name" value="FolB"/>
    <property type="match status" value="1"/>
</dbReference>
<name>A0A1I1KFJ3_9GAMM</name>
<dbReference type="NCBIfam" id="TIGR00526">
    <property type="entry name" value="folB_dom"/>
    <property type="match status" value="1"/>
</dbReference>
<keyword evidence="7 8" id="KW-0456">Lyase</keyword>
<comment type="similarity">
    <text evidence="4 8">Belongs to the DHNA family.</text>
</comment>
<evidence type="ECO:0000313" key="11">
    <source>
        <dbReference type="Proteomes" id="UP000199046"/>
    </source>
</evidence>
<evidence type="ECO:0000256" key="5">
    <source>
        <dbReference type="ARBA" id="ARBA00022909"/>
    </source>
</evidence>
<dbReference type="EC" id="4.1.2.25" evidence="8"/>